<dbReference type="EMBL" id="GL883029">
    <property type="protein sequence ID" value="EGG14088.1"/>
    <property type="molecule type" value="Genomic_DNA"/>
</dbReference>
<dbReference type="Proteomes" id="UP000007797">
    <property type="component" value="Unassembled WGS sequence"/>
</dbReference>
<dbReference type="GeneID" id="14865347"/>
<sequence>MDIHESLSLWVHYGRDVTRITFAYVQFWDDLRGSIRNNPELQIPPRHRLRLYYLSPVSSTTTTLASSDGHGDQKTVTTTTTTHPPPSAILNYDDYDLNQDAIHFKRLMETDNIPKNLLISHIYVEALPPIPLPNPSSNINPEDKKLDLIISILNELKESNQNHSANNCCCTIC</sequence>
<evidence type="ECO:0000313" key="2">
    <source>
        <dbReference type="EMBL" id="EGG14088.1"/>
    </source>
</evidence>
<evidence type="ECO:0000256" key="1">
    <source>
        <dbReference type="SAM" id="MobiDB-lite"/>
    </source>
</evidence>
<evidence type="ECO:0000313" key="3">
    <source>
        <dbReference type="Proteomes" id="UP000007797"/>
    </source>
</evidence>
<gene>
    <name evidence="2" type="ORF">DFA_11852</name>
</gene>
<proteinExistence type="predicted"/>
<dbReference type="RefSeq" id="XP_004350796.1">
    <property type="nucleotide sequence ID" value="XM_004350745.1"/>
</dbReference>
<protein>
    <submittedName>
        <fullName evidence="2">Uncharacterized protein</fullName>
    </submittedName>
</protein>
<reference evidence="3" key="1">
    <citation type="journal article" date="2011" name="Genome Res.">
        <title>Phylogeny-wide analysis of social amoeba genomes highlights ancient origins for complex intercellular communication.</title>
        <authorList>
            <person name="Heidel A.J."/>
            <person name="Lawal H.M."/>
            <person name="Felder M."/>
            <person name="Schilde C."/>
            <person name="Helps N.R."/>
            <person name="Tunggal B."/>
            <person name="Rivero F."/>
            <person name="John U."/>
            <person name="Schleicher M."/>
            <person name="Eichinger L."/>
            <person name="Platzer M."/>
            <person name="Noegel A.A."/>
            <person name="Schaap P."/>
            <person name="Gloeckner G."/>
        </authorList>
    </citation>
    <scope>NUCLEOTIDE SEQUENCE [LARGE SCALE GENOMIC DNA]</scope>
    <source>
        <strain evidence="3">SH3</strain>
    </source>
</reference>
<accession>F4QEE1</accession>
<keyword evidence="3" id="KW-1185">Reference proteome</keyword>
<feature type="region of interest" description="Disordered" evidence="1">
    <location>
        <begin position="62"/>
        <end position="85"/>
    </location>
</feature>
<dbReference type="AlphaFoldDB" id="F4QEE1"/>
<organism evidence="2 3">
    <name type="scientific">Cavenderia fasciculata</name>
    <name type="common">Slime mold</name>
    <name type="synonym">Dictyostelium fasciculatum</name>
    <dbReference type="NCBI Taxonomy" id="261658"/>
    <lineage>
        <taxon>Eukaryota</taxon>
        <taxon>Amoebozoa</taxon>
        <taxon>Evosea</taxon>
        <taxon>Eumycetozoa</taxon>
        <taxon>Dictyostelia</taxon>
        <taxon>Acytosteliales</taxon>
        <taxon>Cavenderiaceae</taxon>
        <taxon>Cavenderia</taxon>
    </lineage>
</organism>
<dbReference type="KEGG" id="dfa:DFA_11852"/>
<name>F4QEE1_CACFS</name>